<organism evidence="3 4">
    <name type="scientific">Nocardia yunnanensis</name>
    <dbReference type="NCBI Taxonomy" id="2382165"/>
    <lineage>
        <taxon>Bacteria</taxon>
        <taxon>Bacillati</taxon>
        <taxon>Actinomycetota</taxon>
        <taxon>Actinomycetes</taxon>
        <taxon>Mycobacteriales</taxon>
        <taxon>Nocardiaceae</taxon>
        <taxon>Nocardia</taxon>
    </lineage>
</organism>
<sequence length="148" mass="14729">METSGNHLSVARHLSSVTGTALAALTLAAAVAGAADAAPQYYGTLAISRLENAAVAETDTSKVAADAAAIRSCANYDCEIVARFTDGCGAIAQGADGGWGWALGASRDEAEQNALLGLGQSAPPFPDLGSAQPVAAHIVTSTCTPNAQ</sequence>
<dbReference type="EMBL" id="CP032568">
    <property type="protein sequence ID" value="AYF74098.1"/>
    <property type="molecule type" value="Genomic_DNA"/>
</dbReference>
<dbReference type="InterPro" id="IPR025240">
    <property type="entry name" value="DUF4189"/>
</dbReference>
<evidence type="ECO:0000313" key="3">
    <source>
        <dbReference type="EMBL" id="AYF74098.1"/>
    </source>
</evidence>
<evidence type="ECO:0000256" key="1">
    <source>
        <dbReference type="SAM" id="SignalP"/>
    </source>
</evidence>
<proteinExistence type="predicted"/>
<dbReference type="OrthoDB" id="4382031at2"/>
<keyword evidence="1" id="KW-0732">Signal</keyword>
<keyword evidence="4" id="KW-1185">Reference proteome</keyword>
<reference evidence="3 4" key="1">
    <citation type="submission" date="2018-09" db="EMBL/GenBank/DDBJ databases">
        <title>Nocardia yunnanensis sp. nov., an actinomycete isolated from a soil sample.</title>
        <authorList>
            <person name="Zhang J."/>
        </authorList>
    </citation>
    <scope>NUCLEOTIDE SEQUENCE [LARGE SCALE GENOMIC DNA]</scope>
    <source>
        <strain evidence="3 4">CFHS0054</strain>
    </source>
</reference>
<dbReference type="Proteomes" id="UP000267164">
    <property type="component" value="Chromosome"/>
</dbReference>
<feature type="domain" description="DUF4189" evidence="2">
    <location>
        <begin position="42"/>
        <end position="118"/>
    </location>
</feature>
<dbReference type="AlphaFoldDB" id="A0A386Z910"/>
<evidence type="ECO:0000313" key="4">
    <source>
        <dbReference type="Proteomes" id="UP000267164"/>
    </source>
</evidence>
<protein>
    <submittedName>
        <fullName evidence="3">DUF4189 domain-containing protein</fullName>
    </submittedName>
</protein>
<dbReference type="KEGG" id="nyu:D7D52_09725"/>
<evidence type="ECO:0000259" key="2">
    <source>
        <dbReference type="Pfam" id="PF13827"/>
    </source>
</evidence>
<dbReference type="Pfam" id="PF13827">
    <property type="entry name" value="DUF4189"/>
    <property type="match status" value="1"/>
</dbReference>
<name>A0A386Z910_9NOCA</name>
<accession>A0A386Z910</accession>
<feature type="chain" id="PRO_5017399877" evidence="1">
    <location>
        <begin position="24"/>
        <end position="148"/>
    </location>
</feature>
<feature type="signal peptide" evidence="1">
    <location>
        <begin position="1"/>
        <end position="23"/>
    </location>
</feature>
<gene>
    <name evidence="3" type="ORF">D7D52_09725</name>
</gene>